<evidence type="ECO:0000313" key="1">
    <source>
        <dbReference type="EMBL" id="KAA1252790.1"/>
    </source>
</evidence>
<evidence type="ECO:0000313" key="2">
    <source>
        <dbReference type="Proteomes" id="UP000323225"/>
    </source>
</evidence>
<comment type="caution">
    <text evidence="1">The sequence shown here is derived from an EMBL/GenBank/DDBJ whole genome shotgun (WGS) entry which is preliminary data.</text>
</comment>
<sequence length="158" mass="18017">MKEIKKIPTRQDAAINHNGQEITVISHINSTGQGVGRLHLYFMKNDLELLNARITFILRPRSNFKQYNIVFSLNQSIYSISSNDNNDPHYILGASDGLIEASQNLANLTRNHLMRTVKSCFEDCYKNYLIQEKHITIKAAMNELVLGYFKSVDAQIKG</sequence>
<proteinExistence type="predicted"/>
<gene>
    <name evidence="1" type="ORF">F0M16_20880</name>
</gene>
<accession>A0A5Q6PDK1</accession>
<dbReference type="AlphaFoldDB" id="A0A5Q6PDK1"/>
<reference evidence="1 2" key="1">
    <citation type="submission" date="2019-09" db="EMBL/GenBank/DDBJ databases">
        <authorList>
            <person name="Kritzky A."/>
            <person name="Schelkanova E.Y."/>
            <person name="Alkhova Z.V."/>
            <person name="Smirnova N.I."/>
        </authorList>
    </citation>
    <scope>NUCLEOTIDE SEQUENCE [LARGE SCALE GENOMIC DNA]</scope>
    <source>
        <strain evidence="1 2">M1526</strain>
    </source>
</reference>
<name>A0A5Q6PDK1_VIBCL</name>
<dbReference type="Proteomes" id="UP000323225">
    <property type="component" value="Unassembled WGS sequence"/>
</dbReference>
<protein>
    <submittedName>
        <fullName evidence="1">Uncharacterized protein</fullName>
    </submittedName>
</protein>
<organism evidence="1 2">
    <name type="scientific">Vibrio cholerae</name>
    <dbReference type="NCBI Taxonomy" id="666"/>
    <lineage>
        <taxon>Bacteria</taxon>
        <taxon>Pseudomonadati</taxon>
        <taxon>Pseudomonadota</taxon>
        <taxon>Gammaproteobacteria</taxon>
        <taxon>Vibrionales</taxon>
        <taxon>Vibrionaceae</taxon>
        <taxon>Vibrio</taxon>
    </lineage>
</organism>
<dbReference type="EMBL" id="VUAA01000038">
    <property type="protein sequence ID" value="KAA1252790.1"/>
    <property type="molecule type" value="Genomic_DNA"/>
</dbReference>